<evidence type="ECO:0000313" key="1">
    <source>
        <dbReference type="EMBL" id="EKE27305.1"/>
    </source>
</evidence>
<accession>K2GVF5</accession>
<reference evidence="1" key="1">
    <citation type="journal article" date="2012" name="Science">
        <title>Fermentation, hydrogen, and sulfur metabolism in multiple uncultivated bacterial phyla.</title>
        <authorList>
            <person name="Wrighton K.C."/>
            <person name="Thomas B.C."/>
            <person name="Sharon I."/>
            <person name="Miller C.S."/>
            <person name="Castelle C.J."/>
            <person name="VerBerkmoes N.C."/>
            <person name="Wilkins M.J."/>
            <person name="Hettich R.L."/>
            <person name="Lipton M.S."/>
            <person name="Williams K.H."/>
            <person name="Long P.E."/>
            <person name="Banfield J.F."/>
        </authorList>
    </citation>
    <scope>NUCLEOTIDE SEQUENCE [LARGE SCALE GENOMIC DNA]</scope>
</reference>
<sequence>MSNIPQKDLEKSFEISPPSLSAEELAVKIHDATKFEKRLWRFQWCVKKPDDIKGMWLFLCSFLLQENIHPDIISLLIEHSKQNGFEDWIDLNKDIMDWQHILDYAIRHDNYNVFKKLIALNANYLSHNSLHASTSCRSQANAFDENEVRIKKMMTSDLLELWAPVKKETIESVIRFSDASFLQIIADSEQWKKLMTAKFLKAQLEDASNQHFLKNRPEIQTTLMMLYNKQKVIETIQEDGWKDEVEKAVSVLRGGIKQEITDIITSPTFLADIIEEIYKENEVVINGTVIKWIKKKIIWNPGRIIEKLMEQ</sequence>
<proteinExistence type="predicted"/>
<dbReference type="EMBL" id="AMFJ01000499">
    <property type="protein sequence ID" value="EKE27305.1"/>
    <property type="molecule type" value="Genomic_DNA"/>
</dbReference>
<dbReference type="AlphaFoldDB" id="K2GVF5"/>
<protein>
    <submittedName>
        <fullName evidence="1">Uncharacterized protein</fullName>
    </submittedName>
</protein>
<name>K2GVF5_9BACT</name>
<gene>
    <name evidence="1" type="ORF">ACD_3C00225G0008</name>
</gene>
<organism evidence="1">
    <name type="scientific">uncultured bacterium</name>
    <name type="common">gcode 4</name>
    <dbReference type="NCBI Taxonomy" id="1234023"/>
    <lineage>
        <taxon>Bacteria</taxon>
        <taxon>environmental samples</taxon>
    </lineage>
</organism>
<comment type="caution">
    <text evidence="1">The sequence shown here is derived from an EMBL/GenBank/DDBJ whole genome shotgun (WGS) entry which is preliminary data.</text>
</comment>